<keyword evidence="1" id="KW-0812">Transmembrane</keyword>
<feature type="transmembrane region" description="Helical" evidence="1">
    <location>
        <begin position="6"/>
        <end position="25"/>
    </location>
</feature>
<dbReference type="AlphaFoldDB" id="A0A6D2C5I5"/>
<reference evidence="2 3" key="1">
    <citation type="journal article" date="2014" name="Genome Announc.">
        <title>Draft genome sequences of eight enterohepatic helicobacter species isolated from both laboratory and wild rodents.</title>
        <authorList>
            <person name="Sheh A."/>
            <person name="Shen Z."/>
            <person name="Fox J.G."/>
        </authorList>
    </citation>
    <scope>NUCLEOTIDE SEQUENCE [LARGE SCALE GENOMIC DNA]</scope>
    <source>
        <strain evidence="2 3">Missouri</strain>
    </source>
</reference>
<evidence type="ECO:0000256" key="1">
    <source>
        <dbReference type="SAM" id="Phobius"/>
    </source>
</evidence>
<dbReference type="Proteomes" id="UP000029870">
    <property type="component" value="Unassembled WGS sequence"/>
</dbReference>
<proteinExistence type="predicted"/>
<feature type="transmembrane region" description="Helical" evidence="1">
    <location>
        <begin position="37"/>
        <end position="57"/>
    </location>
</feature>
<sequence length="192" mass="22871">MLTYIFLLIFIPTILSYLILTFIYRIIFKSKEKVSKFLVFLGSIGLIIFYYTPYSYYLEPSFYKFKEICQLNPEIYQANGGKIDEEYYNKVLKYFDTSLDTLDWEYVQENLLLNRNGAYLYKFEKYYDRIYHSFALFFNDNQARKDNIETILFYANWDTIRPLPAGNEGTGFFLGSVPISCIYFKKGLNNAK</sequence>
<accession>A0A6D2C5I5</accession>
<name>A0A6D2C5I5_9HELI</name>
<dbReference type="EMBL" id="JRPH02000064">
    <property type="protein sequence ID" value="TLE02330.1"/>
    <property type="molecule type" value="Genomic_DNA"/>
</dbReference>
<gene>
    <name evidence="2" type="ORF">LS77_011045</name>
</gene>
<keyword evidence="1" id="KW-0472">Membrane</keyword>
<keyword evidence="1" id="KW-1133">Transmembrane helix</keyword>
<dbReference type="RefSeq" id="WP_138160983.1">
    <property type="nucleotide sequence ID" value="NZ_JAERIZ010000105.1"/>
</dbReference>
<protein>
    <submittedName>
        <fullName evidence="2">Uncharacterized protein</fullName>
    </submittedName>
</protein>
<comment type="caution">
    <text evidence="2">The sequence shown here is derived from an EMBL/GenBank/DDBJ whole genome shotgun (WGS) entry which is preliminary data.</text>
</comment>
<organism evidence="2 3">
    <name type="scientific">Helicobacter bilis</name>
    <dbReference type="NCBI Taxonomy" id="37372"/>
    <lineage>
        <taxon>Bacteria</taxon>
        <taxon>Pseudomonadati</taxon>
        <taxon>Campylobacterota</taxon>
        <taxon>Epsilonproteobacteria</taxon>
        <taxon>Campylobacterales</taxon>
        <taxon>Helicobacteraceae</taxon>
        <taxon>Helicobacter</taxon>
    </lineage>
</organism>
<evidence type="ECO:0000313" key="2">
    <source>
        <dbReference type="EMBL" id="TLE02330.1"/>
    </source>
</evidence>
<evidence type="ECO:0000313" key="3">
    <source>
        <dbReference type="Proteomes" id="UP000029870"/>
    </source>
</evidence>